<comment type="caution">
    <text evidence="1">The sequence shown here is derived from an EMBL/GenBank/DDBJ whole genome shotgun (WGS) entry which is preliminary data.</text>
</comment>
<gene>
    <name evidence="1" type="ORF">HMPREF1051_0647</name>
</gene>
<dbReference type="EMBL" id="AJMT01000055">
    <property type="protein sequence ID" value="EIG29655.1"/>
    <property type="molecule type" value="Genomic_DNA"/>
</dbReference>
<sequence length="368" mass="38956">AEKADKANKAVDELAERAALSIAENAQQIDGFKEGDEIVVTDADGVKSVKKATKEDVEQDEFGGLGLKEVVAQHDQSFADLTAETERAKKAAEQAAFAAIENAQELNGFKEKDEIIVTDDNGVKSVKTATEEDVKADEFKGLGLKEAVKDTHKAAAQATLAAIENAQELNGFQEGDQIVVTKDDGSKVIRTATKEDVENADFEGMGLKEVVAAHDETLDGLNKAVTENSEALVKTAAVVNDISADVNANKAAIETKADKTDFEELAKYTADMGKKVNDIGDEVTSLSDATTTAVARIDEDIVNLKKAGLTAADALEANRQDIDANKAAIGTKADKADFEELAKYTADMGKKVNDIGDEVTALSDATSA</sequence>
<feature type="non-terminal residue" evidence="1">
    <location>
        <position position="368"/>
    </location>
</feature>
<dbReference type="Proteomes" id="UP000004473">
    <property type="component" value="Unassembled WGS sequence"/>
</dbReference>
<reference evidence="1 2" key="1">
    <citation type="submission" date="2012-04" db="EMBL/GenBank/DDBJ databases">
        <authorList>
            <person name="Harkins D.M."/>
            <person name="Madupu R."/>
            <person name="Durkin A.S."/>
            <person name="Torralba M."/>
            <person name="Methe B."/>
            <person name="Sutton G.G."/>
            <person name="Nelson K.E."/>
        </authorList>
    </citation>
    <scope>NUCLEOTIDE SEQUENCE [LARGE SCALE GENOMIC DNA]</scope>
    <source>
        <strain evidence="1 2">VK64</strain>
    </source>
</reference>
<evidence type="ECO:0000313" key="2">
    <source>
        <dbReference type="Proteomes" id="UP000004473"/>
    </source>
</evidence>
<organism evidence="1 2">
    <name type="scientific">Neisseria sicca VK64</name>
    <dbReference type="NCBI Taxonomy" id="1095748"/>
    <lineage>
        <taxon>Bacteria</taxon>
        <taxon>Pseudomonadati</taxon>
        <taxon>Pseudomonadota</taxon>
        <taxon>Betaproteobacteria</taxon>
        <taxon>Neisseriales</taxon>
        <taxon>Neisseriaceae</taxon>
        <taxon>Neisseria</taxon>
    </lineage>
</organism>
<dbReference type="AlphaFoldDB" id="I2NUZ4"/>
<protein>
    <submittedName>
        <fullName evidence="1">Uncharacterized protein</fullName>
    </submittedName>
</protein>
<name>I2NUZ4_NEISI</name>
<accession>I2NUZ4</accession>
<proteinExistence type="predicted"/>
<evidence type="ECO:0000313" key="1">
    <source>
        <dbReference type="EMBL" id="EIG29655.1"/>
    </source>
</evidence>
<feature type="non-terminal residue" evidence="1">
    <location>
        <position position="1"/>
    </location>
</feature>